<dbReference type="Gene3D" id="3.40.30.10">
    <property type="entry name" value="Glutaredoxin"/>
    <property type="match status" value="1"/>
</dbReference>
<sequence>MKKIIIKTTSVILKILKFSSILSLVLFSLVHSTQAQKNNIQGPIVKNSIKHTIASEVEEKIRGFFHNSSEITITPYNQQLITVNIGARSFLASEDGRYIYLGKVMDTQLKIDISEQLAQEARLKRLDKFDESEQLIFPAAGEELFAVTLFTDIDCGYCRRFHSNMTQYNALGIRVNYLMLPRAGKNSTSYEKTVAVLCSANPQENMTLAMQGRFSAASISVKENCQHHLDKQMSLAAEFGISATPTMILANGGVIKGVLNPEHLLAQLKQITPQK</sequence>
<dbReference type="Proteomes" id="UP000029868">
    <property type="component" value="Unassembled WGS sequence"/>
</dbReference>
<dbReference type="PANTHER" id="PTHR35272:SF3">
    <property type="entry name" value="THIOL:DISULFIDE INTERCHANGE PROTEIN DSBC"/>
    <property type="match status" value="1"/>
</dbReference>
<organism evidence="3 4">
    <name type="scientific">Colwellia psychrerythraea</name>
    <name type="common">Vibrio psychroerythus</name>
    <dbReference type="NCBI Taxonomy" id="28229"/>
    <lineage>
        <taxon>Bacteria</taxon>
        <taxon>Pseudomonadati</taxon>
        <taxon>Pseudomonadota</taxon>
        <taxon>Gammaproteobacteria</taxon>
        <taxon>Alteromonadales</taxon>
        <taxon>Colwelliaceae</taxon>
        <taxon>Colwellia</taxon>
    </lineage>
</organism>
<evidence type="ECO:0000259" key="2">
    <source>
        <dbReference type="Pfam" id="PF13098"/>
    </source>
</evidence>
<dbReference type="InterPro" id="IPR036249">
    <property type="entry name" value="Thioredoxin-like_sf"/>
</dbReference>
<comment type="function">
    <text evidence="1">Required for disulfide bond formation in some periplasmic proteins. Acts by transferring its disulfide bond to other proteins and is reduced in the process.</text>
</comment>
<accession>A0A099L672</accession>
<keyword evidence="1" id="KW-0732">Signal</keyword>
<evidence type="ECO:0000313" key="4">
    <source>
        <dbReference type="Proteomes" id="UP000029868"/>
    </source>
</evidence>
<comment type="subcellular location">
    <subcellularLocation>
        <location evidence="1">Periplasm</location>
    </subcellularLocation>
</comment>
<comment type="caution">
    <text evidence="3">The sequence shown here is derived from an EMBL/GenBank/DDBJ whole genome shotgun (WGS) entry which is preliminary data.</text>
</comment>
<dbReference type="GO" id="GO:0042597">
    <property type="term" value="C:periplasmic space"/>
    <property type="evidence" value="ECO:0007669"/>
    <property type="project" value="UniProtKB-SubCell"/>
</dbReference>
<dbReference type="PANTHER" id="PTHR35272">
    <property type="entry name" value="THIOL:DISULFIDE INTERCHANGE PROTEIN DSBC-RELATED"/>
    <property type="match status" value="1"/>
</dbReference>
<dbReference type="AlphaFoldDB" id="A0A099L672"/>
<evidence type="ECO:0000313" key="3">
    <source>
        <dbReference type="EMBL" id="KGJ97398.1"/>
    </source>
</evidence>
<reference evidence="3 4" key="1">
    <citation type="submission" date="2014-08" db="EMBL/GenBank/DDBJ databases">
        <title>Genomic and Phenotypic Diversity of Colwellia psychrerythraea strains from Disparate Marine Basins.</title>
        <authorList>
            <person name="Techtmann S.M."/>
            <person name="Stelling S.C."/>
            <person name="Utturkar S.M."/>
            <person name="Alshibli N."/>
            <person name="Harris A."/>
            <person name="Brown S.D."/>
            <person name="Hazen T.C."/>
        </authorList>
    </citation>
    <scope>NUCLEOTIDE SEQUENCE [LARGE SCALE GENOMIC DNA]</scope>
    <source>
        <strain evidence="3 4">GAB14E</strain>
    </source>
</reference>
<dbReference type="InterPro" id="IPR033954">
    <property type="entry name" value="DiS-bond_Isoase_DsbC/G"/>
</dbReference>
<dbReference type="SUPFAM" id="SSF52833">
    <property type="entry name" value="Thioredoxin-like"/>
    <property type="match status" value="1"/>
</dbReference>
<dbReference type="PATRIC" id="fig|28229.3.peg.140"/>
<name>A0A099L672_COLPS</name>
<protein>
    <recommendedName>
        <fullName evidence="1">Thiol:disulfide interchange protein</fullName>
    </recommendedName>
</protein>
<evidence type="ECO:0000256" key="1">
    <source>
        <dbReference type="RuleBase" id="RU364038"/>
    </source>
</evidence>
<keyword evidence="1" id="KW-0574">Periplasm</keyword>
<dbReference type="InterPro" id="IPR012336">
    <property type="entry name" value="Thioredoxin-like_fold"/>
</dbReference>
<dbReference type="OrthoDB" id="12976at2"/>
<dbReference type="RefSeq" id="WP_033080291.1">
    <property type="nucleotide sequence ID" value="NZ_JQEC01000002.1"/>
</dbReference>
<comment type="similarity">
    <text evidence="1">Belongs to the thioredoxin family. DsbC subfamily.</text>
</comment>
<dbReference type="InterPro" id="IPR051470">
    <property type="entry name" value="Thiol:disulfide_interchange"/>
</dbReference>
<dbReference type="Pfam" id="PF13098">
    <property type="entry name" value="Thioredoxin_2"/>
    <property type="match status" value="1"/>
</dbReference>
<keyword evidence="1" id="KW-0676">Redox-active center</keyword>
<feature type="domain" description="Thioredoxin-like fold" evidence="2">
    <location>
        <begin position="140"/>
        <end position="268"/>
    </location>
</feature>
<gene>
    <name evidence="3" type="ORF">GAB14E_0987</name>
</gene>
<dbReference type="CDD" id="cd03020">
    <property type="entry name" value="DsbA_DsbC_DsbG"/>
    <property type="match status" value="1"/>
</dbReference>
<proteinExistence type="inferred from homology"/>
<dbReference type="EMBL" id="JQEC01000002">
    <property type="protein sequence ID" value="KGJ97398.1"/>
    <property type="molecule type" value="Genomic_DNA"/>
</dbReference>